<dbReference type="Gene3D" id="3.40.50.960">
    <property type="entry name" value="Lumazine/riboflavin synthase"/>
    <property type="match status" value="1"/>
</dbReference>
<dbReference type="SUPFAM" id="SSF52121">
    <property type="entry name" value="Lumazine synthase"/>
    <property type="match status" value="1"/>
</dbReference>
<feature type="binding site" evidence="7">
    <location>
        <position position="117"/>
    </location>
    <ligand>
        <name>5-amino-6-(D-ribitylamino)uracil</name>
        <dbReference type="ChEBI" id="CHEBI:15934"/>
    </ligand>
</feature>
<gene>
    <name evidence="7" type="primary">ribH</name>
    <name evidence="8" type="ORF">A3A21_03120</name>
</gene>
<reference evidence="8 9" key="1">
    <citation type="journal article" date="2016" name="Nat. Commun.">
        <title>Thousands of microbial genomes shed light on interconnected biogeochemical processes in an aquifer system.</title>
        <authorList>
            <person name="Anantharaman K."/>
            <person name="Brown C.T."/>
            <person name="Hug L.A."/>
            <person name="Sharon I."/>
            <person name="Castelle C.J."/>
            <person name="Probst A.J."/>
            <person name="Thomas B.C."/>
            <person name="Singh A."/>
            <person name="Wilkins M.J."/>
            <person name="Karaoz U."/>
            <person name="Brodie E.L."/>
            <person name="Williams K.H."/>
            <person name="Hubbard S.S."/>
            <person name="Banfield J.F."/>
        </authorList>
    </citation>
    <scope>NUCLEOTIDE SEQUENCE [LARGE SCALE GENOMIC DNA]</scope>
</reference>
<comment type="pathway">
    <text evidence="1 7">Cofactor biosynthesis; riboflavin biosynthesis; riboflavin from 2-hydroxy-3-oxobutyl phosphate and 5-amino-6-(D-ribitylamino)uracil: step 1/2.</text>
</comment>
<dbReference type="InterPro" id="IPR034964">
    <property type="entry name" value="LS"/>
</dbReference>
<dbReference type="NCBIfam" id="TIGR00114">
    <property type="entry name" value="lumazine-synth"/>
    <property type="match status" value="1"/>
</dbReference>
<feature type="binding site" evidence="7">
    <location>
        <begin position="61"/>
        <end position="63"/>
    </location>
    <ligand>
        <name>5-amino-6-(D-ribitylamino)uracil</name>
        <dbReference type="ChEBI" id="CHEBI:15934"/>
    </ligand>
</feature>
<keyword evidence="4 7" id="KW-0686">Riboflavin biosynthesis</keyword>
<dbReference type="GO" id="GO:0009349">
    <property type="term" value="C:riboflavin synthase complex"/>
    <property type="evidence" value="ECO:0007669"/>
    <property type="project" value="UniProtKB-UniRule"/>
</dbReference>
<dbReference type="PANTHER" id="PTHR21058:SF0">
    <property type="entry name" value="6,7-DIMETHYL-8-RIBITYLLUMAZINE SYNTHASE"/>
    <property type="match status" value="1"/>
</dbReference>
<feature type="binding site" evidence="7">
    <location>
        <begin position="84"/>
        <end position="86"/>
    </location>
    <ligand>
        <name>5-amino-6-(D-ribitylamino)uracil</name>
        <dbReference type="ChEBI" id="CHEBI:15934"/>
    </ligand>
</feature>
<dbReference type="Pfam" id="PF00885">
    <property type="entry name" value="DMRL_synthase"/>
    <property type="match status" value="1"/>
</dbReference>
<name>A0A1F6BVG7_9BACT</name>
<feature type="binding site" evidence="7">
    <location>
        <position position="27"/>
    </location>
    <ligand>
        <name>5-amino-6-(D-ribitylamino)uracil</name>
        <dbReference type="ChEBI" id="CHEBI:15934"/>
    </ligand>
</feature>
<dbReference type="UniPathway" id="UPA00275">
    <property type="reaction ID" value="UER00404"/>
</dbReference>
<evidence type="ECO:0000256" key="2">
    <source>
        <dbReference type="ARBA" id="ARBA00007424"/>
    </source>
</evidence>
<feature type="binding site" evidence="7">
    <location>
        <position position="131"/>
    </location>
    <ligand>
        <name>(2S)-2-hydroxy-3-oxobutyl phosphate</name>
        <dbReference type="ChEBI" id="CHEBI:58830"/>
    </ligand>
</feature>
<evidence type="ECO:0000313" key="9">
    <source>
        <dbReference type="Proteomes" id="UP000176996"/>
    </source>
</evidence>
<feature type="binding site" evidence="7">
    <location>
        <begin position="89"/>
        <end position="90"/>
    </location>
    <ligand>
        <name>(2S)-2-hydroxy-3-oxobutyl phosphate</name>
        <dbReference type="ChEBI" id="CHEBI:58830"/>
    </ligand>
</feature>
<evidence type="ECO:0000256" key="6">
    <source>
        <dbReference type="ARBA" id="ARBA00048785"/>
    </source>
</evidence>
<dbReference type="HAMAP" id="MF_00178">
    <property type="entry name" value="Lumazine_synth"/>
    <property type="match status" value="1"/>
</dbReference>
<comment type="function">
    <text evidence="7">Catalyzes the formation of 6,7-dimethyl-8-ribityllumazine by condensation of 5-amino-6-(D-ribitylamino)uracil with 3,4-dihydroxy-2-butanone 4-phosphate. This is the penultimate step in the biosynthesis of riboflavin.</text>
</comment>
<evidence type="ECO:0000256" key="7">
    <source>
        <dbReference type="HAMAP-Rule" id="MF_00178"/>
    </source>
</evidence>
<keyword evidence="5 7" id="KW-0808">Transferase</keyword>
<organism evidence="8 9">
    <name type="scientific">Candidatus Jorgensenbacteria bacterium RIFCSPLOWO2_01_FULL_45_25b</name>
    <dbReference type="NCBI Taxonomy" id="1798471"/>
    <lineage>
        <taxon>Bacteria</taxon>
        <taxon>Candidatus Joergenseniibacteriota</taxon>
    </lineage>
</organism>
<dbReference type="EMBL" id="MFKK01000016">
    <property type="protein sequence ID" value="OGG40945.1"/>
    <property type="molecule type" value="Genomic_DNA"/>
</dbReference>
<dbReference type="CDD" id="cd09209">
    <property type="entry name" value="Lumazine_synthase-I"/>
    <property type="match status" value="1"/>
</dbReference>
<dbReference type="PANTHER" id="PTHR21058">
    <property type="entry name" value="6,7-DIMETHYL-8-RIBITYLLUMAZINE SYNTHASE DMRL SYNTHASE LUMAZINE SYNTHASE"/>
    <property type="match status" value="1"/>
</dbReference>
<comment type="similarity">
    <text evidence="2 7">Belongs to the DMRL synthase family.</text>
</comment>
<dbReference type="InterPro" id="IPR002180">
    <property type="entry name" value="LS/RS"/>
</dbReference>
<dbReference type="InterPro" id="IPR036467">
    <property type="entry name" value="LS/RS_sf"/>
</dbReference>
<proteinExistence type="inferred from homology"/>
<dbReference type="GO" id="GO:0000906">
    <property type="term" value="F:6,7-dimethyl-8-ribityllumazine synthase activity"/>
    <property type="evidence" value="ECO:0007669"/>
    <property type="project" value="UniProtKB-UniRule"/>
</dbReference>
<accession>A0A1F6BVG7</accession>
<dbReference type="AlphaFoldDB" id="A0A1F6BVG7"/>
<feature type="active site" description="Proton donor" evidence="7">
    <location>
        <position position="92"/>
    </location>
</feature>
<sequence length="153" mass="16684">MAQGVQKGQFKVFDASSYQMGIVVAQFNRDITEGLLENAFLTAEKYGISQDKIFVSRVPGSVEIPVVLRALAEKRFDALVALGCVIQGETNHYDYVCKIVSEGVLRVMMDYGIPVGFGILTCETKEQAMARLDAGGGAVEAALQTLKELEKCR</sequence>
<evidence type="ECO:0000256" key="5">
    <source>
        <dbReference type="ARBA" id="ARBA00022679"/>
    </source>
</evidence>
<protein>
    <recommendedName>
        <fullName evidence="3 7">6,7-dimethyl-8-ribityllumazine synthase</fullName>
        <shortName evidence="7">DMRL synthase</shortName>
        <shortName evidence="7">LS</shortName>
        <shortName evidence="7">Lumazine synthase</shortName>
        <ecNumber evidence="3 7">2.5.1.78</ecNumber>
    </recommendedName>
</protein>
<comment type="catalytic activity">
    <reaction evidence="6 7">
        <text>(2S)-2-hydroxy-3-oxobutyl phosphate + 5-amino-6-(D-ribitylamino)uracil = 6,7-dimethyl-8-(1-D-ribityl)lumazine + phosphate + 2 H2O + H(+)</text>
        <dbReference type="Rhea" id="RHEA:26152"/>
        <dbReference type="ChEBI" id="CHEBI:15377"/>
        <dbReference type="ChEBI" id="CHEBI:15378"/>
        <dbReference type="ChEBI" id="CHEBI:15934"/>
        <dbReference type="ChEBI" id="CHEBI:43474"/>
        <dbReference type="ChEBI" id="CHEBI:58201"/>
        <dbReference type="ChEBI" id="CHEBI:58830"/>
        <dbReference type="EC" id="2.5.1.78"/>
    </reaction>
</comment>
<evidence type="ECO:0000256" key="4">
    <source>
        <dbReference type="ARBA" id="ARBA00022619"/>
    </source>
</evidence>
<evidence type="ECO:0000256" key="1">
    <source>
        <dbReference type="ARBA" id="ARBA00004917"/>
    </source>
</evidence>
<dbReference type="Proteomes" id="UP000176996">
    <property type="component" value="Unassembled WGS sequence"/>
</dbReference>
<dbReference type="EC" id="2.5.1.78" evidence="3 7"/>
<dbReference type="STRING" id="1798471.A3A21_03120"/>
<comment type="caution">
    <text evidence="8">The sequence shown here is derived from an EMBL/GenBank/DDBJ whole genome shotgun (WGS) entry which is preliminary data.</text>
</comment>
<dbReference type="GO" id="GO:0009231">
    <property type="term" value="P:riboflavin biosynthetic process"/>
    <property type="evidence" value="ECO:0007669"/>
    <property type="project" value="UniProtKB-UniRule"/>
</dbReference>
<evidence type="ECO:0000313" key="8">
    <source>
        <dbReference type="EMBL" id="OGG40945.1"/>
    </source>
</evidence>
<evidence type="ECO:0000256" key="3">
    <source>
        <dbReference type="ARBA" id="ARBA00012664"/>
    </source>
</evidence>